<evidence type="ECO:0000256" key="2">
    <source>
        <dbReference type="ARBA" id="ARBA00022670"/>
    </source>
</evidence>
<evidence type="ECO:0000256" key="1">
    <source>
        <dbReference type="ARBA" id="ARBA00007074"/>
    </source>
</evidence>
<sequence length="331" mass="34632">MAIDPTALAAFSAAAATRPSAPGAPWRAVAHDFRQTLADTLGQLDAPEGSAPRELPTRQSAHAAQAPEGVSAHQELVRLPGEPPAPWPVAASTPAVQNPAAQAVAARAPKGNEVHVLIQRDSAPVPVQPAPTQPEQPSAPAQAPREALAKPQAACQFSDGDEQALRAWSSAVTTASAQPATRRKSVKKTSVAQAESPAAVAVAKTEAEAAPQPDALIRRANAQLGKRYTPGGSSPRQGFDCSGLTSYVYSSEGVELPRSSREQYAQGKPVEHDDLRKGDLVFFGKKGVSHVGIYVNDGKFIHSASGGRTVTVSDLDDPNWKGIFAGARRMF</sequence>
<comment type="similarity">
    <text evidence="1">Belongs to the peptidase C40 family.</text>
</comment>
<dbReference type="InterPro" id="IPR051202">
    <property type="entry name" value="Peptidase_C40"/>
</dbReference>
<dbReference type="Pfam" id="PF00877">
    <property type="entry name" value="NLPC_P60"/>
    <property type="match status" value="1"/>
</dbReference>
<evidence type="ECO:0000256" key="3">
    <source>
        <dbReference type="ARBA" id="ARBA00022801"/>
    </source>
</evidence>
<proteinExistence type="inferred from homology"/>
<protein>
    <recommendedName>
        <fullName evidence="6">NlpC/P60 domain-containing protein</fullName>
    </recommendedName>
</protein>
<feature type="domain" description="NlpC/P60" evidence="6">
    <location>
        <begin position="210"/>
        <end position="331"/>
    </location>
</feature>
<evidence type="ECO:0000259" key="6">
    <source>
        <dbReference type="PROSITE" id="PS51935"/>
    </source>
</evidence>
<organism evidence="7">
    <name type="scientific">Fundidesulfovibrio putealis</name>
    <dbReference type="NCBI Taxonomy" id="270496"/>
    <lineage>
        <taxon>Bacteria</taxon>
        <taxon>Pseudomonadati</taxon>
        <taxon>Thermodesulfobacteriota</taxon>
        <taxon>Desulfovibrionia</taxon>
        <taxon>Desulfovibrionales</taxon>
        <taxon>Desulfovibrionaceae</taxon>
        <taxon>Fundidesulfovibrio</taxon>
    </lineage>
</organism>
<name>A0A7C4AGM6_9BACT</name>
<evidence type="ECO:0000313" key="7">
    <source>
        <dbReference type="EMBL" id="HGG92279.1"/>
    </source>
</evidence>
<keyword evidence="3" id="KW-0378">Hydrolase</keyword>
<dbReference type="AlphaFoldDB" id="A0A7C4AGM6"/>
<dbReference type="InterPro" id="IPR038765">
    <property type="entry name" value="Papain-like_cys_pep_sf"/>
</dbReference>
<evidence type="ECO:0000256" key="4">
    <source>
        <dbReference type="ARBA" id="ARBA00022807"/>
    </source>
</evidence>
<keyword evidence="4" id="KW-0788">Thiol protease</keyword>
<feature type="region of interest" description="Disordered" evidence="5">
    <location>
        <begin position="124"/>
        <end position="157"/>
    </location>
</feature>
<dbReference type="GO" id="GO:0008234">
    <property type="term" value="F:cysteine-type peptidase activity"/>
    <property type="evidence" value="ECO:0007669"/>
    <property type="project" value="UniProtKB-KW"/>
</dbReference>
<dbReference type="PANTHER" id="PTHR47053">
    <property type="entry name" value="MUREIN DD-ENDOPEPTIDASE MEPH-RELATED"/>
    <property type="match status" value="1"/>
</dbReference>
<feature type="region of interest" description="Disordered" evidence="5">
    <location>
        <begin position="43"/>
        <end position="71"/>
    </location>
</feature>
<dbReference type="SUPFAM" id="SSF54001">
    <property type="entry name" value="Cysteine proteinases"/>
    <property type="match status" value="1"/>
</dbReference>
<comment type="caution">
    <text evidence="7">The sequence shown here is derived from an EMBL/GenBank/DDBJ whole genome shotgun (WGS) entry which is preliminary data.</text>
</comment>
<dbReference type="PROSITE" id="PS51935">
    <property type="entry name" value="NLPC_P60"/>
    <property type="match status" value="1"/>
</dbReference>
<feature type="compositionally biased region" description="Low complexity" evidence="5">
    <location>
        <begin position="135"/>
        <end position="144"/>
    </location>
</feature>
<evidence type="ECO:0000256" key="5">
    <source>
        <dbReference type="SAM" id="MobiDB-lite"/>
    </source>
</evidence>
<dbReference type="GO" id="GO:0006508">
    <property type="term" value="P:proteolysis"/>
    <property type="evidence" value="ECO:0007669"/>
    <property type="project" value="UniProtKB-KW"/>
</dbReference>
<dbReference type="EMBL" id="DSRP01000341">
    <property type="protein sequence ID" value="HGG92279.1"/>
    <property type="molecule type" value="Genomic_DNA"/>
</dbReference>
<keyword evidence="2" id="KW-0645">Protease</keyword>
<dbReference type="PANTHER" id="PTHR47053:SF1">
    <property type="entry name" value="MUREIN DD-ENDOPEPTIDASE MEPH-RELATED"/>
    <property type="match status" value="1"/>
</dbReference>
<gene>
    <name evidence="7" type="ORF">ENR59_04930</name>
</gene>
<accession>A0A7C4AGM6</accession>
<dbReference type="Gene3D" id="3.90.1720.10">
    <property type="entry name" value="endopeptidase domain like (from Nostoc punctiforme)"/>
    <property type="match status" value="1"/>
</dbReference>
<reference evidence="7" key="1">
    <citation type="journal article" date="2020" name="mSystems">
        <title>Genome- and Community-Level Interaction Insights into Carbon Utilization and Element Cycling Functions of Hydrothermarchaeota in Hydrothermal Sediment.</title>
        <authorList>
            <person name="Zhou Z."/>
            <person name="Liu Y."/>
            <person name="Xu W."/>
            <person name="Pan J."/>
            <person name="Luo Z.H."/>
            <person name="Li M."/>
        </authorList>
    </citation>
    <scope>NUCLEOTIDE SEQUENCE [LARGE SCALE GENOMIC DNA]</scope>
    <source>
        <strain evidence="7">SpSt-413</strain>
    </source>
</reference>
<dbReference type="InterPro" id="IPR000064">
    <property type="entry name" value="NLP_P60_dom"/>
</dbReference>